<evidence type="ECO:0000313" key="3">
    <source>
        <dbReference type="EMBL" id="POM78119.1"/>
    </source>
</evidence>
<keyword evidence="4" id="KW-1185">Reference proteome</keyword>
<organism evidence="3 4">
    <name type="scientific">Phytophthora palmivora</name>
    <dbReference type="NCBI Taxonomy" id="4796"/>
    <lineage>
        <taxon>Eukaryota</taxon>
        <taxon>Sar</taxon>
        <taxon>Stramenopiles</taxon>
        <taxon>Oomycota</taxon>
        <taxon>Peronosporomycetes</taxon>
        <taxon>Peronosporales</taxon>
        <taxon>Peronosporaceae</taxon>
        <taxon>Phytophthora</taxon>
    </lineage>
</organism>
<dbReference type="AlphaFoldDB" id="A0A2P4YK51"/>
<evidence type="ECO:0000256" key="1">
    <source>
        <dbReference type="SAM" id="MobiDB-lite"/>
    </source>
</evidence>
<dbReference type="OrthoDB" id="107403at2759"/>
<name>A0A2P4YK51_9STRA</name>
<comment type="caution">
    <text evidence="3">The sequence shown here is derived from an EMBL/GenBank/DDBJ whole genome shotgun (WGS) entry which is preliminary data.</text>
</comment>
<feature type="domain" description="Jacalin-type lectin" evidence="2">
    <location>
        <begin position="1"/>
        <end position="67"/>
    </location>
</feature>
<evidence type="ECO:0000259" key="2">
    <source>
        <dbReference type="PROSITE" id="PS51752"/>
    </source>
</evidence>
<sequence>MEAHWGEKGGHTRIFYLKFTTSAGNTLAGGSTTDSSATATAPAGYQLSGFFGRDGDEIDLLGAVWASIAAAEPGTVAPADVVDSASGSVSEDVSQTEIAPDSSVSGSGEQHVKASTIAGIELSDVFGGPHGSEFTDEPSASSGQT</sequence>
<feature type="region of interest" description="Disordered" evidence="1">
    <location>
        <begin position="82"/>
        <end position="145"/>
    </location>
</feature>
<dbReference type="InterPro" id="IPR001229">
    <property type="entry name" value="Jacalin-like_lectin_dom"/>
</dbReference>
<dbReference type="EMBL" id="NCKW01002150">
    <property type="protein sequence ID" value="POM78119.1"/>
    <property type="molecule type" value="Genomic_DNA"/>
</dbReference>
<dbReference type="PROSITE" id="PS51752">
    <property type="entry name" value="JACALIN_LECTIN"/>
    <property type="match status" value="1"/>
</dbReference>
<dbReference type="Pfam" id="PF01419">
    <property type="entry name" value="Jacalin"/>
    <property type="match status" value="1"/>
</dbReference>
<proteinExistence type="predicted"/>
<evidence type="ECO:0000313" key="4">
    <source>
        <dbReference type="Proteomes" id="UP000237271"/>
    </source>
</evidence>
<protein>
    <recommendedName>
        <fullName evidence="2">Jacalin-type lectin domain-containing protein</fullName>
    </recommendedName>
</protein>
<dbReference type="InterPro" id="IPR036404">
    <property type="entry name" value="Jacalin-like_lectin_dom_sf"/>
</dbReference>
<feature type="non-terminal residue" evidence="3">
    <location>
        <position position="145"/>
    </location>
</feature>
<dbReference type="Proteomes" id="UP000237271">
    <property type="component" value="Unassembled WGS sequence"/>
</dbReference>
<feature type="compositionally biased region" description="Low complexity" evidence="1">
    <location>
        <begin position="82"/>
        <end position="93"/>
    </location>
</feature>
<dbReference type="Gene3D" id="2.100.10.30">
    <property type="entry name" value="Jacalin-like lectin domain"/>
    <property type="match status" value="1"/>
</dbReference>
<gene>
    <name evidence="3" type="ORF">PHPALM_4394</name>
</gene>
<dbReference type="SUPFAM" id="SSF51101">
    <property type="entry name" value="Mannose-binding lectins"/>
    <property type="match status" value="1"/>
</dbReference>
<accession>A0A2P4YK51</accession>
<reference evidence="3 4" key="1">
    <citation type="journal article" date="2017" name="Genome Biol. Evol.">
        <title>Phytophthora megakarya and P. palmivora, closely related causal agents of cacao black pod rot, underwent increases in genome sizes and gene numbers by different mechanisms.</title>
        <authorList>
            <person name="Ali S.S."/>
            <person name="Shao J."/>
            <person name="Lary D.J."/>
            <person name="Kronmiller B."/>
            <person name="Shen D."/>
            <person name="Strem M.D."/>
            <person name="Amoako-Attah I."/>
            <person name="Akrofi A.Y."/>
            <person name="Begoude B.A."/>
            <person name="Ten Hoopen G.M."/>
            <person name="Coulibaly K."/>
            <person name="Kebe B.I."/>
            <person name="Melnick R.L."/>
            <person name="Guiltinan M.J."/>
            <person name="Tyler B.M."/>
            <person name="Meinhardt L.W."/>
            <person name="Bailey B.A."/>
        </authorList>
    </citation>
    <scope>NUCLEOTIDE SEQUENCE [LARGE SCALE GENOMIC DNA]</scope>
    <source>
        <strain evidence="4">sbr112.9</strain>
    </source>
</reference>